<feature type="domain" description="Phage capsid-like C-terminal" evidence="2">
    <location>
        <begin position="2"/>
        <end position="186"/>
    </location>
</feature>
<accession>A0A145VQW4</accession>
<dbReference type="EMBL" id="CP014527">
    <property type="protein sequence ID" value="AMW35860.1"/>
    <property type="molecule type" value="Genomic_DNA"/>
</dbReference>
<reference evidence="3 4" key="1">
    <citation type="submission" date="2016-02" db="EMBL/GenBank/DDBJ databases">
        <title>Complete Genome of H5569, the type strain of the newly described species Haematospirillium jordaniae.</title>
        <authorList>
            <person name="Nicholson A.C."/>
            <person name="Humrighouse B.W."/>
            <person name="Loparov V."/>
            <person name="McQuiston J.R."/>
        </authorList>
    </citation>
    <scope>NUCLEOTIDE SEQUENCE [LARGE SCALE GENOMIC DNA]</scope>
    <source>
        <strain evidence="3 4">H5569</strain>
        <plasmid evidence="4">Plasmid unnamed 2</plasmid>
    </source>
</reference>
<evidence type="ECO:0000313" key="3">
    <source>
        <dbReference type="EMBL" id="AMW35860.1"/>
    </source>
</evidence>
<dbReference type="InterPro" id="IPR054612">
    <property type="entry name" value="Phage_capsid-like_C"/>
</dbReference>
<keyword evidence="4" id="KW-1185">Reference proteome</keyword>
<name>A0A145VQW4_9PROT</name>
<dbReference type="AlphaFoldDB" id="A0A145VQW4"/>
<keyword evidence="3" id="KW-0614">Plasmid</keyword>
<proteinExistence type="predicted"/>
<evidence type="ECO:0000313" key="4">
    <source>
        <dbReference type="Proteomes" id="UP000076066"/>
    </source>
</evidence>
<dbReference type="Proteomes" id="UP000076066">
    <property type="component" value="Plasmid unnamed 2"/>
</dbReference>
<dbReference type="InterPro" id="IPR024455">
    <property type="entry name" value="Phage_capsid"/>
</dbReference>
<geneLocation type="plasmid" evidence="3 4">
    <name>unnamed 2</name>
</geneLocation>
<dbReference type="SUPFAM" id="SSF56563">
    <property type="entry name" value="Major capsid protein gp5"/>
    <property type="match status" value="1"/>
</dbReference>
<dbReference type="KEGG" id="hjo:AY555_10845"/>
<protein>
    <recommendedName>
        <fullName evidence="2">Phage capsid-like C-terminal domain-containing protein</fullName>
    </recommendedName>
</protein>
<sequence length="188" mass="20359">MPITRRQLIPSSLEAEALIRTDLAAAIGETIDKAVFYGTGDEAPRGLSRLDGINVVRPATPGKPTYDELVEMESVIAAANADTPEMAYVLSSRAWGWLKTAQKFKGTNGVPIWEPGDTVNGYRAETTNQIEPNDIFFGNFSDLIIGLWGGLEITVDTATNSASGGIRVIAFQDCDFLVRRPESFCLAC</sequence>
<organism evidence="3 4">
    <name type="scientific">Haematospirillum jordaniae</name>
    <dbReference type="NCBI Taxonomy" id="1549855"/>
    <lineage>
        <taxon>Bacteria</taxon>
        <taxon>Pseudomonadati</taxon>
        <taxon>Pseudomonadota</taxon>
        <taxon>Alphaproteobacteria</taxon>
        <taxon>Rhodospirillales</taxon>
        <taxon>Novispirillaceae</taxon>
        <taxon>Haematospirillum</taxon>
    </lineage>
</organism>
<evidence type="ECO:0000256" key="1">
    <source>
        <dbReference type="ARBA" id="ARBA00004328"/>
    </source>
</evidence>
<gene>
    <name evidence="3" type="ORF">AY555_10845</name>
</gene>
<dbReference type="NCBIfam" id="TIGR01554">
    <property type="entry name" value="major_cap_HK97"/>
    <property type="match status" value="1"/>
</dbReference>
<dbReference type="Pfam" id="PF05065">
    <property type="entry name" value="Phage_capsid"/>
    <property type="match status" value="1"/>
</dbReference>
<comment type="subcellular location">
    <subcellularLocation>
        <location evidence="1">Virion</location>
    </subcellularLocation>
</comment>
<evidence type="ECO:0000259" key="2">
    <source>
        <dbReference type="Pfam" id="PF05065"/>
    </source>
</evidence>